<dbReference type="EMBL" id="FP929138">
    <property type="protein sequence ID" value="CBY01181.1"/>
    <property type="molecule type" value="Genomic_DNA"/>
</dbReference>
<dbReference type="InParanoid" id="E5ABZ0"/>
<protein>
    <submittedName>
        <fullName evidence="2">Predicted protein</fullName>
    </submittedName>
</protein>
<feature type="region of interest" description="Disordered" evidence="1">
    <location>
        <begin position="172"/>
        <end position="235"/>
    </location>
</feature>
<evidence type="ECO:0000313" key="2">
    <source>
        <dbReference type="EMBL" id="CBY01181.1"/>
    </source>
</evidence>
<feature type="region of interest" description="Disordered" evidence="1">
    <location>
        <begin position="429"/>
        <end position="449"/>
    </location>
</feature>
<feature type="compositionally biased region" description="Basic residues" evidence="1">
    <location>
        <begin position="324"/>
        <end position="337"/>
    </location>
</feature>
<sequence length="466" mass="51929">MYPILTVISSEVERLGTAMAGGHAKNAQPSLQTPTALARQSRVLFPISVAQDVSSRRDNAHVMAATYNTKSISRPLGFYHPFRFHSSSVPYTRSIMFNPRFLPPDPFHRLFPASYPMFPHNYTSTATIHDYSSSAHHHPRLHRTQHSHPPRPYFPIPSHSDIDVAIAHTPHPYHRITHPNTDTDTDTDTDTSTTTEFNTPRHHHDHIPHSPYPPPPRHYHDNTPPTQTHTPHSSFRTTTVALPRRVAQYLDHARTPCDALVVSEMLTRVAVHMRVLGLDGGGGGHGDEDVQRNRYNTLQHCNRNHVRNRNRNRSRNGNRDGNHRSLHHSLHRNRNHTRTNNNTNTNTTAQTLHILVAGNLHLHDIAAQMLSRHPSGGTEDMQMQMRMRVWVRGAGGVWSEVGGGVRVGDVCGGREVEIQIEIVVGFGGGGGGSGRGRGGGREGEGGRGGVVARECEESARAWEYRG</sequence>
<feature type="compositionally biased region" description="Low complexity" evidence="1">
    <location>
        <begin position="223"/>
        <end position="232"/>
    </location>
</feature>
<evidence type="ECO:0000313" key="3">
    <source>
        <dbReference type="Proteomes" id="UP000002668"/>
    </source>
</evidence>
<feature type="compositionally biased region" description="Basic residues" evidence="1">
    <location>
        <begin position="302"/>
        <end position="316"/>
    </location>
</feature>
<organism evidence="3">
    <name type="scientific">Leptosphaeria maculans (strain JN3 / isolate v23.1.3 / race Av1-4-5-6-7-8)</name>
    <name type="common">Blackleg fungus</name>
    <name type="synonym">Phoma lingam</name>
    <dbReference type="NCBI Taxonomy" id="985895"/>
    <lineage>
        <taxon>Eukaryota</taxon>
        <taxon>Fungi</taxon>
        <taxon>Dikarya</taxon>
        <taxon>Ascomycota</taxon>
        <taxon>Pezizomycotina</taxon>
        <taxon>Dothideomycetes</taxon>
        <taxon>Pleosporomycetidae</taxon>
        <taxon>Pleosporales</taxon>
        <taxon>Pleosporineae</taxon>
        <taxon>Leptosphaeriaceae</taxon>
        <taxon>Plenodomus</taxon>
        <taxon>Plenodomus lingam/Leptosphaeria maculans species complex</taxon>
    </lineage>
</organism>
<dbReference type="VEuPathDB" id="FungiDB:LEMA_P023110.1"/>
<name>E5ABZ0_LEPMJ</name>
<dbReference type="Proteomes" id="UP000002668">
    <property type="component" value="Genome"/>
</dbReference>
<dbReference type="AlphaFoldDB" id="E5ABZ0"/>
<proteinExistence type="predicted"/>
<dbReference type="HOGENOM" id="CLU_586691_0_0_1"/>
<evidence type="ECO:0000256" key="1">
    <source>
        <dbReference type="SAM" id="MobiDB-lite"/>
    </source>
</evidence>
<feature type="region of interest" description="Disordered" evidence="1">
    <location>
        <begin position="302"/>
        <end position="346"/>
    </location>
</feature>
<keyword evidence="3" id="KW-1185">Reference proteome</keyword>
<accession>E5ABZ0</accession>
<reference evidence="3" key="1">
    <citation type="journal article" date="2011" name="Nat. Commun.">
        <title>Effector diversification within compartments of the Leptosphaeria maculans genome affected by Repeat-Induced Point mutations.</title>
        <authorList>
            <person name="Rouxel T."/>
            <person name="Grandaubert J."/>
            <person name="Hane J.K."/>
            <person name="Hoede C."/>
            <person name="van de Wouw A.P."/>
            <person name="Couloux A."/>
            <person name="Dominguez V."/>
            <person name="Anthouard V."/>
            <person name="Bally P."/>
            <person name="Bourras S."/>
            <person name="Cozijnsen A.J."/>
            <person name="Ciuffetti L.M."/>
            <person name="Degrave A."/>
            <person name="Dilmaghani A."/>
            <person name="Duret L."/>
            <person name="Fudal I."/>
            <person name="Goodwin S.B."/>
            <person name="Gout L."/>
            <person name="Glaser N."/>
            <person name="Linglin J."/>
            <person name="Kema G.H.J."/>
            <person name="Lapalu N."/>
            <person name="Lawrence C.B."/>
            <person name="May K."/>
            <person name="Meyer M."/>
            <person name="Ollivier B."/>
            <person name="Poulain J."/>
            <person name="Schoch C.L."/>
            <person name="Simon A."/>
            <person name="Spatafora J.W."/>
            <person name="Stachowiak A."/>
            <person name="Turgeon B.G."/>
            <person name="Tyler B.M."/>
            <person name="Vincent D."/>
            <person name="Weissenbach J."/>
            <person name="Amselem J."/>
            <person name="Quesneville H."/>
            <person name="Oliver R.P."/>
            <person name="Wincker P."/>
            <person name="Balesdent M.-H."/>
            <person name="Howlett B.J."/>
        </authorList>
    </citation>
    <scope>NUCLEOTIDE SEQUENCE [LARGE SCALE GENOMIC DNA]</scope>
    <source>
        <strain evidence="3">JN3 / isolate v23.1.3 / race Av1-4-5-6-7-8</strain>
    </source>
</reference>
<gene>
    <name evidence="2" type="ORF">LEMA_P023110.1</name>
</gene>